<evidence type="ECO:0000313" key="1">
    <source>
        <dbReference type="EMBL" id="KAG0556325.1"/>
    </source>
</evidence>
<dbReference type="EMBL" id="CM026432">
    <property type="protein sequence ID" value="KAG0556325.1"/>
    <property type="molecule type" value="Genomic_DNA"/>
</dbReference>
<keyword evidence="2" id="KW-1185">Reference proteome</keyword>
<proteinExistence type="predicted"/>
<reference evidence="1 2" key="1">
    <citation type="submission" date="2020-06" db="EMBL/GenBank/DDBJ databases">
        <title>WGS assembly of Ceratodon purpureus strain R40.</title>
        <authorList>
            <person name="Carey S.B."/>
            <person name="Jenkins J."/>
            <person name="Shu S."/>
            <person name="Lovell J.T."/>
            <person name="Sreedasyam A."/>
            <person name="Maumus F."/>
            <person name="Tiley G.P."/>
            <person name="Fernandez-Pozo N."/>
            <person name="Barry K."/>
            <person name="Chen C."/>
            <person name="Wang M."/>
            <person name="Lipzen A."/>
            <person name="Daum C."/>
            <person name="Saski C.A."/>
            <person name="Payton A.C."/>
            <person name="Mcbreen J.C."/>
            <person name="Conrad R.E."/>
            <person name="Kollar L.M."/>
            <person name="Olsson S."/>
            <person name="Huttunen S."/>
            <person name="Landis J.B."/>
            <person name="Wickett N.J."/>
            <person name="Johnson M.G."/>
            <person name="Rensing S.A."/>
            <person name="Grimwood J."/>
            <person name="Schmutz J."/>
            <person name="Mcdaniel S.F."/>
        </authorList>
    </citation>
    <scope>NUCLEOTIDE SEQUENCE [LARGE SCALE GENOMIC DNA]</scope>
    <source>
        <strain evidence="1 2">R40</strain>
    </source>
</reference>
<protein>
    <submittedName>
        <fullName evidence="1">Uncharacterized protein</fullName>
    </submittedName>
</protein>
<evidence type="ECO:0000313" key="2">
    <source>
        <dbReference type="Proteomes" id="UP000822688"/>
    </source>
</evidence>
<name>A0A8T0GC77_CERPU</name>
<sequence>MIALLFGMLHLCTKEMQQSCNLQQNSHVIMLKGF</sequence>
<gene>
    <name evidence="1" type="ORF">KC19_11G044400</name>
</gene>
<comment type="caution">
    <text evidence="1">The sequence shown here is derived from an EMBL/GenBank/DDBJ whole genome shotgun (WGS) entry which is preliminary data.</text>
</comment>
<organism evidence="1 2">
    <name type="scientific">Ceratodon purpureus</name>
    <name type="common">Fire moss</name>
    <name type="synonym">Dicranum purpureum</name>
    <dbReference type="NCBI Taxonomy" id="3225"/>
    <lineage>
        <taxon>Eukaryota</taxon>
        <taxon>Viridiplantae</taxon>
        <taxon>Streptophyta</taxon>
        <taxon>Embryophyta</taxon>
        <taxon>Bryophyta</taxon>
        <taxon>Bryophytina</taxon>
        <taxon>Bryopsida</taxon>
        <taxon>Dicranidae</taxon>
        <taxon>Pseudoditrichales</taxon>
        <taxon>Ditrichaceae</taxon>
        <taxon>Ceratodon</taxon>
    </lineage>
</organism>
<dbReference type="AlphaFoldDB" id="A0A8T0GC77"/>
<accession>A0A8T0GC77</accession>
<dbReference type="Proteomes" id="UP000822688">
    <property type="component" value="Chromosome 11"/>
</dbReference>